<comment type="caution">
    <text evidence="1">The sequence shown here is derived from an EMBL/GenBank/DDBJ whole genome shotgun (WGS) entry which is preliminary data.</text>
</comment>
<proteinExistence type="predicted"/>
<name>A0A0F9JW79_9ZZZZ</name>
<reference evidence="1" key="1">
    <citation type="journal article" date="2015" name="Nature">
        <title>Complex archaea that bridge the gap between prokaryotes and eukaryotes.</title>
        <authorList>
            <person name="Spang A."/>
            <person name="Saw J.H."/>
            <person name="Jorgensen S.L."/>
            <person name="Zaremba-Niedzwiedzka K."/>
            <person name="Martijn J."/>
            <person name="Lind A.E."/>
            <person name="van Eijk R."/>
            <person name="Schleper C."/>
            <person name="Guy L."/>
            <person name="Ettema T.J."/>
        </authorList>
    </citation>
    <scope>NUCLEOTIDE SEQUENCE</scope>
</reference>
<evidence type="ECO:0000313" key="1">
    <source>
        <dbReference type="EMBL" id="KKM03183.1"/>
    </source>
</evidence>
<dbReference type="EMBL" id="LAZR01016743">
    <property type="protein sequence ID" value="KKM03183.1"/>
    <property type="molecule type" value="Genomic_DNA"/>
</dbReference>
<sequence>MDVETLFKPSKLIPRGASFLEKGKIKPILIFSQDTELPEAHGRIKVNGRWQTLGRGWRYLTTAAIYHENESGAQVTKLYDEPVKFVNALADGRVWESPDTMGPYQFGSSLSLQALKRRLTKVRRLEAVVRLEKSIKIMVATVTIAAVFLVVIQNG</sequence>
<accession>A0A0F9JW79</accession>
<gene>
    <name evidence="1" type="ORF">LCGC14_1777000</name>
</gene>
<organism evidence="1">
    <name type="scientific">marine sediment metagenome</name>
    <dbReference type="NCBI Taxonomy" id="412755"/>
    <lineage>
        <taxon>unclassified sequences</taxon>
        <taxon>metagenomes</taxon>
        <taxon>ecological metagenomes</taxon>
    </lineage>
</organism>
<protein>
    <submittedName>
        <fullName evidence="1">Uncharacterized protein</fullName>
    </submittedName>
</protein>
<dbReference type="AlphaFoldDB" id="A0A0F9JW79"/>